<dbReference type="GO" id="GO:0003677">
    <property type="term" value="F:DNA binding"/>
    <property type="evidence" value="ECO:0007669"/>
    <property type="project" value="UniProtKB-KW"/>
</dbReference>
<dbReference type="InterPro" id="IPR000847">
    <property type="entry name" value="LysR_HTH_N"/>
</dbReference>
<dbReference type="InterPro" id="IPR050389">
    <property type="entry name" value="LysR-type_TF"/>
</dbReference>
<dbReference type="PANTHER" id="PTHR30118:SF6">
    <property type="entry name" value="HTH-TYPE TRANSCRIPTIONAL REGULATOR LEUO"/>
    <property type="match status" value="1"/>
</dbReference>
<dbReference type="GO" id="GO:0003700">
    <property type="term" value="F:DNA-binding transcription factor activity"/>
    <property type="evidence" value="ECO:0007669"/>
    <property type="project" value="InterPro"/>
</dbReference>
<dbReference type="Gene3D" id="3.40.190.10">
    <property type="entry name" value="Periplasmic binding protein-like II"/>
    <property type="match status" value="2"/>
</dbReference>
<dbReference type="PROSITE" id="PS50931">
    <property type="entry name" value="HTH_LYSR"/>
    <property type="match status" value="1"/>
</dbReference>
<evidence type="ECO:0000256" key="2">
    <source>
        <dbReference type="ARBA" id="ARBA00023015"/>
    </source>
</evidence>
<evidence type="ECO:0000256" key="4">
    <source>
        <dbReference type="ARBA" id="ARBA00023163"/>
    </source>
</evidence>
<feature type="domain" description="HTH lysR-type" evidence="5">
    <location>
        <begin position="9"/>
        <end position="66"/>
    </location>
</feature>
<proteinExistence type="inferred from homology"/>
<dbReference type="AlphaFoldDB" id="A0A369WBI7"/>
<dbReference type="EMBL" id="QQOH01000006">
    <property type="protein sequence ID" value="RDE18074.1"/>
    <property type="molecule type" value="Genomic_DNA"/>
</dbReference>
<dbReference type="SUPFAM" id="SSF53850">
    <property type="entry name" value="Periplasmic binding protein-like II"/>
    <property type="match status" value="1"/>
</dbReference>
<dbReference type="InterPro" id="IPR036390">
    <property type="entry name" value="WH_DNA-bd_sf"/>
</dbReference>
<comment type="similarity">
    <text evidence="1">Belongs to the LysR transcriptional regulatory family.</text>
</comment>
<sequence length="301" mass="33442">MSESGYLQLDGKALQLFLLVLEEGSISRTAVRLGTSQSNVSHTLDKLRQITGDPLFVRAGRGIAPTSTALELAETARCSLDSLRQFGSRSLFDPATARQHFILAANDYQRDYLLPGLFKRVRRQAPGLSFSVIPSQVPDAESLRQDHCQLMLTPHPPEASDIIQRRLLSDHFACYFDPGVRTAPASPQAYQQAQHVAISLSGTKRMQIDADIAALGLERDIFLTLPNFAGIWDFIRGTDLIATLPSLLGGDHLEGIAQRPLPFETPPLDIYLVWHKRYHDSPAHRWLREQLIASLPARSDS</sequence>
<dbReference type="Gene3D" id="1.10.10.10">
    <property type="entry name" value="Winged helix-like DNA-binding domain superfamily/Winged helix DNA-binding domain"/>
    <property type="match status" value="1"/>
</dbReference>
<keyword evidence="7" id="KW-1185">Reference proteome</keyword>
<dbReference type="InterPro" id="IPR005119">
    <property type="entry name" value="LysR_subst-bd"/>
</dbReference>
<dbReference type="SUPFAM" id="SSF46785">
    <property type="entry name" value="Winged helix' DNA-binding domain"/>
    <property type="match status" value="1"/>
</dbReference>
<keyword evidence="2" id="KW-0805">Transcription regulation</keyword>
<evidence type="ECO:0000259" key="5">
    <source>
        <dbReference type="PROSITE" id="PS50931"/>
    </source>
</evidence>
<keyword evidence="4" id="KW-0804">Transcription</keyword>
<gene>
    <name evidence="6" type="ORF">DV711_18295</name>
</gene>
<dbReference type="InterPro" id="IPR036388">
    <property type="entry name" value="WH-like_DNA-bd_sf"/>
</dbReference>
<evidence type="ECO:0000256" key="3">
    <source>
        <dbReference type="ARBA" id="ARBA00023125"/>
    </source>
</evidence>
<name>A0A369WBI7_9GAMM</name>
<dbReference type="OrthoDB" id="8839911at2"/>
<evidence type="ECO:0000313" key="7">
    <source>
        <dbReference type="Proteomes" id="UP000253769"/>
    </source>
</evidence>
<dbReference type="CDD" id="cd08417">
    <property type="entry name" value="PBP2_Nitroaromatics_like"/>
    <property type="match status" value="1"/>
</dbReference>
<dbReference type="RefSeq" id="WP_114697193.1">
    <property type="nucleotide sequence ID" value="NZ_QQOH01000006.1"/>
</dbReference>
<dbReference type="InterPro" id="IPR037402">
    <property type="entry name" value="YidZ_PBP2"/>
</dbReference>
<protein>
    <submittedName>
        <fullName evidence="6">LysR family transcriptional regulator</fullName>
    </submittedName>
</protein>
<evidence type="ECO:0000313" key="6">
    <source>
        <dbReference type="EMBL" id="RDE18074.1"/>
    </source>
</evidence>
<reference evidence="6 7" key="1">
    <citation type="submission" date="2018-07" db="EMBL/GenBank/DDBJ databases">
        <title>Motiliproteus coralliicola sp. nov., a bacterium isolated from Coral.</title>
        <authorList>
            <person name="Wang G."/>
        </authorList>
    </citation>
    <scope>NUCLEOTIDE SEQUENCE [LARGE SCALE GENOMIC DNA]</scope>
    <source>
        <strain evidence="6 7">C34</strain>
    </source>
</reference>
<dbReference type="Pfam" id="PF00126">
    <property type="entry name" value="HTH_1"/>
    <property type="match status" value="1"/>
</dbReference>
<dbReference type="Pfam" id="PF03466">
    <property type="entry name" value="LysR_substrate"/>
    <property type="match status" value="1"/>
</dbReference>
<keyword evidence="3" id="KW-0238">DNA-binding</keyword>
<dbReference type="PANTHER" id="PTHR30118">
    <property type="entry name" value="HTH-TYPE TRANSCRIPTIONAL REGULATOR LEUO-RELATED"/>
    <property type="match status" value="1"/>
</dbReference>
<evidence type="ECO:0000256" key="1">
    <source>
        <dbReference type="ARBA" id="ARBA00009437"/>
    </source>
</evidence>
<organism evidence="6 7">
    <name type="scientific">Motiliproteus coralliicola</name>
    <dbReference type="NCBI Taxonomy" id="2283196"/>
    <lineage>
        <taxon>Bacteria</taxon>
        <taxon>Pseudomonadati</taxon>
        <taxon>Pseudomonadota</taxon>
        <taxon>Gammaproteobacteria</taxon>
        <taxon>Oceanospirillales</taxon>
        <taxon>Oceanospirillaceae</taxon>
        <taxon>Motiliproteus</taxon>
    </lineage>
</organism>
<dbReference type="Proteomes" id="UP000253769">
    <property type="component" value="Unassembled WGS sequence"/>
</dbReference>
<accession>A0A369WBI7</accession>
<comment type="caution">
    <text evidence="6">The sequence shown here is derived from an EMBL/GenBank/DDBJ whole genome shotgun (WGS) entry which is preliminary data.</text>
</comment>